<reference evidence="15" key="1">
    <citation type="submission" date="2018-06" db="EMBL/GenBank/DDBJ databases">
        <authorList>
            <person name="Zhirakovskaya E."/>
        </authorList>
    </citation>
    <scope>NUCLEOTIDE SEQUENCE</scope>
</reference>
<dbReference type="InterPro" id="IPR005760">
    <property type="entry name" value="A/G_AdeGlyc_MutY"/>
</dbReference>
<dbReference type="FunFam" id="1.10.340.30:FF:000002">
    <property type="entry name" value="Adenine DNA glycosylase"/>
    <property type="match status" value="1"/>
</dbReference>
<keyword evidence="9 15" id="KW-0378">Hydrolase</keyword>
<keyword evidence="12" id="KW-0234">DNA repair</keyword>
<keyword evidence="11" id="KW-0411">Iron-sulfur</keyword>
<dbReference type="InterPro" id="IPR029119">
    <property type="entry name" value="MutY_C"/>
</dbReference>
<evidence type="ECO:0000256" key="10">
    <source>
        <dbReference type="ARBA" id="ARBA00023004"/>
    </source>
</evidence>
<evidence type="ECO:0000313" key="15">
    <source>
        <dbReference type="EMBL" id="VAW81969.1"/>
    </source>
</evidence>
<comment type="similarity">
    <text evidence="3">Belongs to the Nth/MutY family.</text>
</comment>
<comment type="cofactor">
    <cofactor evidence="2">
        <name>[4Fe-4S] cluster</name>
        <dbReference type="ChEBI" id="CHEBI:49883"/>
    </cofactor>
</comment>
<dbReference type="SUPFAM" id="SSF55811">
    <property type="entry name" value="Nudix"/>
    <property type="match status" value="1"/>
</dbReference>
<dbReference type="Gene3D" id="1.10.340.30">
    <property type="entry name" value="Hypothetical protein, domain 2"/>
    <property type="match status" value="1"/>
</dbReference>
<dbReference type="GO" id="GO:0051539">
    <property type="term" value="F:4 iron, 4 sulfur cluster binding"/>
    <property type="evidence" value="ECO:0007669"/>
    <property type="project" value="UniProtKB-KW"/>
</dbReference>
<dbReference type="GO" id="GO:0035485">
    <property type="term" value="F:adenine/guanine mispair binding"/>
    <property type="evidence" value="ECO:0007669"/>
    <property type="project" value="TreeGrafter"/>
</dbReference>
<dbReference type="GO" id="GO:0006298">
    <property type="term" value="P:mismatch repair"/>
    <property type="evidence" value="ECO:0007669"/>
    <property type="project" value="TreeGrafter"/>
</dbReference>
<evidence type="ECO:0000256" key="4">
    <source>
        <dbReference type="ARBA" id="ARBA00012045"/>
    </source>
</evidence>
<dbReference type="InterPro" id="IPR044298">
    <property type="entry name" value="MIG/MutY"/>
</dbReference>
<dbReference type="GO" id="GO:0000701">
    <property type="term" value="F:purine-specific mismatch base pair DNA N-glycosylase activity"/>
    <property type="evidence" value="ECO:0007669"/>
    <property type="project" value="UniProtKB-EC"/>
</dbReference>
<dbReference type="GO" id="GO:0006284">
    <property type="term" value="P:base-excision repair"/>
    <property type="evidence" value="ECO:0007669"/>
    <property type="project" value="InterPro"/>
</dbReference>
<dbReference type="InterPro" id="IPR015797">
    <property type="entry name" value="NUDIX_hydrolase-like_dom_sf"/>
</dbReference>
<dbReference type="PANTHER" id="PTHR42944">
    <property type="entry name" value="ADENINE DNA GLYCOSYLASE"/>
    <property type="match status" value="1"/>
</dbReference>
<dbReference type="EMBL" id="UOFM01000438">
    <property type="protein sequence ID" value="VAW81969.1"/>
    <property type="molecule type" value="Genomic_DNA"/>
</dbReference>
<evidence type="ECO:0000256" key="6">
    <source>
        <dbReference type="ARBA" id="ARBA00022485"/>
    </source>
</evidence>
<keyword evidence="13 15" id="KW-0326">Glycosidase</keyword>
<proteinExistence type="inferred from homology"/>
<evidence type="ECO:0000256" key="5">
    <source>
        <dbReference type="ARBA" id="ARBA00022023"/>
    </source>
</evidence>
<dbReference type="SMART" id="SM00478">
    <property type="entry name" value="ENDO3c"/>
    <property type="match status" value="1"/>
</dbReference>
<evidence type="ECO:0000256" key="1">
    <source>
        <dbReference type="ARBA" id="ARBA00000843"/>
    </source>
</evidence>
<dbReference type="Pfam" id="PF00730">
    <property type="entry name" value="HhH-GPD"/>
    <property type="match status" value="1"/>
</dbReference>
<evidence type="ECO:0000256" key="2">
    <source>
        <dbReference type="ARBA" id="ARBA00001966"/>
    </source>
</evidence>
<protein>
    <recommendedName>
        <fullName evidence="5">Adenine DNA glycosylase</fullName>
        <ecNumber evidence="4">3.2.2.31</ecNumber>
    </recommendedName>
</protein>
<dbReference type="Gene3D" id="3.90.79.10">
    <property type="entry name" value="Nucleoside Triphosphate Pyrophosphohydrolase"/>
    <property type="match status" value="1"/>
</dbReference>
<evidence type="ECO:0000256" key="9">
    <source>
        <dbReference type="ARBA" id="ARBA00022801"/>
    </source>
</evidence>
<organism evidence="15">
    <name type="scientific">hydrothermal vent metagenome</name>
    <dbReference type="NCBI Taxonomy" id="652676"/>
    <lineage>
        <taxon>unclassified sequences</taxon>
        <taxon>metagenomes</taxon>
        <taxon>ecological metagenomes</taxon>
    </lineage>
</organism>
<evidence type="ECO:0000256" key="7">
    <source>
        <dbReference type="ARBA" id="ARBA00022723"/>
    </source>
</evidence>
<evidence type="ECO:0000256" key="11">
    <source>
        <dbReference type="ARBA" id="ARBA00023014"/>
    </source>
</evidence>
<gene>
    <name evidence="15" type="ORF">MNBD_GAMMA14-1543</name>
</gene>
<evidence type="ECO:0000256" key="12">
    <source>
        <dbReference type="ARBA" id="ARBA00023204"/>
    </source>
</evidence>
<keyword evidence="6" id="KW-0004">4Fe-4S</keyword>
<evidence type="ECO:0000256" key="8">
    <source>
        <dbReference type="ARBA" id="ARBA00022763"/>
    </source>
</evidence>
<dbReference type="InterPro" id="IPR023170">
    <property type="entry name" value="HhH_base_excis_C"/>
</dbReference>
<dbReference type="NCBIfam" id="TIGR01084">
    <property type="entry name" value="mutY"/>
    <property type="match status" value="1"/>
</dbReference>
<sequence>MAFAEQVLTWFKQHGRKDLPWQQQPTRYRVWVSEIMLQQTQVKTVIPFYTRFMSRFPDVLGLADAAQDEVLHHWSGLGYYARARNLHKAAQQVRDQYEGAFPNQVEQLEALPGIGRSTAGAILSLADGQRHAILDGNVKRVLARYHAVHGWPGKSVVLRELWALSEAVTPPQDVAAYNQAMMDLGATLCRRGMPDCVCCPLHADCRARQQGIQRELPSSRPRKTLPVRKVHMLLLQDSQQAVWLQQRPPSGIWGGLWSFPEFEGAAVMHDWLDEKALKTKLQVRDVVRHTFSHFHLDITPCVARLQNPVFSVMDGAGGVWYN</sequence>
<evidence type="ECO:0000256" key="13">
    <source>
        <dbReference type="ARBA" id="ARBA00023295"/>
    </source>
</evidence>
<feature type="domain" description="HhH-GPD" evidence="14">
    <location>
        <begin position="36"/>
        <end position="187"/>
    </location>
</feature>
<dbReference type="PANTHER" id="PTHR42944:SF1">
    <property type="entry name" value="ADENINE DNA GLYCOSYLASE"/>
    <property type="match status" value="1"/>
</dbReference>
<dbReference type="AlphaFoldDB" id="A0A3B0Z6T7"/>
<dbReference type="GO" id="GO:0046872">
    <property type="term" value="F:metal ion binding"/>
    <property type="evidence" value="ECO:0007669"/>
    <property type="project" value="UniProtKB-KW"/>
</dbReference>
<dbReference type="EC" id="3.2.2.31" evidence="4"/>
<dbReference type="SUPFAM" id="SSF48150">
    <property type="entry name" value="DNA-glycosylase"/>
    <property type="match status" value="1"/>
</dbReference>
<name>A0A3B0Z6T7_9ZZZZ</name>
<keyword evidence="8" id="KW-0227">DNA damage</keyword>
<dbReference type="Gene3D" id="1.10.1670.10">
    <property type="entry name" value="Helix-hairpin-Helix base-excision DNA repair enzymes (C-terminal)"/>
    <property type="match status" value="1"/>
</dbReference>
<dbReference type="InterPro" id="IPR004036">
    <property type="entry name" value="Endonuclease-III-like_CS2"/>
</dbReference>
<dbReference type="GO" id="GO:0032357">
    <property type="term" value="F:oxidized purine DNA binding"/>
    <property type="evidence" value="ECO:0007669"/>
    <property type="project" value="TreeGrafter"/>
</dbReference>
<dbReference type="InterPro" id="IPR000445">
    <property type="entry name" value="HhH_motif"/>
</dbReference>
<feature type="non-terminal residue" evidence="15">
    <location>
        <position position="322"/>
    </location>
</feature>
<keyword evidence="7" id="KW-0479">Metal-binding</keyword>
<dbReference type="Pfam" id="PF14815">
    <property type="entry name" value="NUDIX_4"/>
    <property type="match status" value="1"/>
</dbReference>
<dbReference type="InterPro" id="IPR003265">
    <property type="entry name" value="HhH-GPD_domain"/>
</dbReference>
<evidence type="ECO:0000259" key="14">
    <source>
        <dbReference type="SMART" id="SM00478"/>
    </source>
</evidence>
<comment type="catalytic activity">
    <reaction evidence="1">
        <text>Hydrolyzes free adenine bases from 7,8-dihydro-8-oxoguanine:adenine mismatched double-stranded DNA, leaving an apurinic site.</text>
        <dbReference type="EC" id="3.2.2.31"/>
    </reaction>
</comment>
<keyword evidence="10" id="KW-0408">Iron</keyword>
<evidence type="ECO:0000256" key="3">
    <source>
        <dbReference type="ARBA" id="ARBA00008343"/>
    </source>
</evidence>
<dbReference type="InterPro" id="IPR011257">
    <property type="entry name" value="DNA_glycosylase"/>
</dbReference>
<dbReference type="PROSITE" id="PS01155">
    <property type="entry name" value="ENDONUCLEASE_III_2"/>
    <property type="match status" value="1"/>
</dbReference>
<accession>A0A3B0Z6T7</accession>
<dbReference type="Pfam" id="PF00633">
    <property type="entry name" value="HHH"/>
    <property type="match status" value="1"/>
</dbReference>
<dbReference type="CDD" id="cd00056">
    <property type="entry name" value="ENDO3c"/>
    <property type="match status" value="1"/>
</dbReference>
<dbReference type="CDD" id="cd03431">
    <property type="entry name" value="NUDIX_DNA_Glycosylase_C-MutY"/>
    <property type="match status" value="1"/>
</dbReference>
<dbReference type="GO" id="GO:0034039">
    <property type="term" value="F:8-oxo-7,8-dihydroguanine DNA N-glycosylase activity"/>
    <property type="evidence" value="ECO:0007669"/>
    <property type="project" value="TreeGrafter"/>
</dbReference>
<dbReference type="NCBIfam" id="NF008132">
    <property type="entry name" value="PRK10880.1"/>
    <property type="match status" value="1"/>
</dbReference>